<name>A0ACC1PZN6_9APHY</name>
<gene>
    <name evidence="1" type="ORF">NUW54_g4381</name>
</gene>
<organism evidence="1 2">
    <name type="scientific">Trametes sanguinea</name>
    <dbReference type="NCBI Taxonomy" id="158606"/>
    <lineage>
        <taxon>Eukaryota</taxon>
        <taxon>Fungi</taxon>
        <taxon>Dikarya</taxon>
        <taxon>Basidiomycota</taxon>
        <taxon>Agaricomycotina</taxon>
        <taxon>Agaricomycetes</taxon>
        <taxon>Polyporales</taxon>
        <taxon>Polyporaceae</taxon>
        <taxon>Trametes</taxon>
    </lineage>
</organism>
<dbReference type="EMBL" id="JANSHE010000996">
    <property type="protein sequence ID" value="KAJ3005341.1"/>
    <property type="molecule type" value="Genomic_DNA"/>
</dbReference>
<proteinExistence type="predicted"/>
<reference evidence="1" key="1">
    <citation type="submission" date="2022-08" db="EMBL/GenBank/DDBJ databases">
        <title>Genome Sequence of Pycnoporus sanguineus.</title>
        <authorList>
            <person name="Buettner E."/>
        </authorList>
    </citation>
    <scope>NUCLEOTIDE SEQUENCE</scope>
    <source>
        <strain evidence="1">CG-C14</strain>
    </source>
</reference>
<keyword evidence="2" id="KW-1185">Reference proteome</keyword>
<evidence type="ECO:0000313" key="1">
    <source>
        <dbReference type="EMBL" id="KAJ3005341.1"/>
    </source>
</evidence>
<sequence>MMQTAALYQQLPPLATKQQQITSMSGDSTRASVTHLLAGACSTPCSTAAHTFMQIVPPLSRFQLALEVLMPMLDSRVELPQRILVSYMLYALYAPHPIAINPFKSVLHASFTRERDVAVQVDRAGGVSENEQLVWVLWKILKGDGSDVRFSFLGLTCSQRQGTDLIHTSADRPFSPNTLARSPLPPKLRAAHLSLEEDFAAPTQAAANAAANSYVPSPHTLAEMQLLKLFLAAWESPTRPSLPRPPRKVQSGPGERRCRHCRRRAPPPVAPNATRNWRSSHMLWRSSSLHGTASSPSRNSA</sequence>
<comment type="caution">
    <text evidence="1">The sequence shown here is derived from an EMBL/GenBank/DDBJ whole genome shotgun (WGS) entry which is preliminary data.</text>
</comment>
<protein>
    <submittedName>
        <fullName evidence="1">Uncharacterized protein</fullName>
    </submittedName>
</protein>
<dbReference type="Proteomes" id="UP001144978">
    <property type="component" value="Unassembled WGS sequence"/>
</dbReference>
<accession>A0ACC1PZN6</accession>
<evidence type="ECO:0000313" key="2">
    <source>
        <dbReference type="Proteomes" id="UP001144978"/>
    </source>
</evidence>